<gene>
    <name evidence="3" type="ORF">VMCG_07553</name>
</gene>
<feature type="domain" description="Alginate lyase 2" evidence="2">
    <location>
        <begin position="34"/>
        <end position="234"/>
    </location>
</feature>
<keyword evidence="4" id="KW-1185">Reference proteome</keyword>
<dbReference type="Proteomes" id="UP000283895">
    <property type="component" value="Unassembled WGS sequence"/>
</dbReference>
<dbReference type="Gene3D" id="2.60.120.200">
    <property type="match status" value="1"/>
</dbReference>
<dbReference type="SUPFAM" id="SSF49899">
    <property type="entry name" value="Concanavalin A-like lectins/glucanases"/>
    <property type="match status" value="1"/>
</dbReference>
<dbReference type="EMBL" id="LKEA01000035">
    <property type="protein sequence ID" value="ROV95660.1"/>
    <property type="molecule type" value="Genomic_DNA"/>
</dbReference>
<dbReference type="OrthoDB" id="77013at2759"/>
<protein>
    <recommendedName>
        <fullName evidence="2">Alginate lyase 2 domain-containing protein</fullName>
    </recommendedName>
</protein>
<accession>A0A423VX99</accession>
<dbReference type="Pfam" id="PF08787">
    <property type="entry name" value="Alginate_lyase2"/>
    <property type="match status" value="1"/>
</dbReference>
<dbReference type="InterPro" id="IPR013320">
    <property type="entry name" value="ConA-like_dom_sf"/>
</dbReference>
<name>A0A423VX99_9PEZI</name>
<evidence type="ECO:0000313" key="3">
    <source>
        <dbReference type="EMBL" id="ROV95660.1"/>
    </source>
</evidence>
<sequence length="238" mass="25495">MAFYSTSISPALLAALLLRFAAAVDPSCAPGGNFNLSVFTLQLPTGTSGHVDTISTADLEGCEGYQDEYFFTNTADGSMGMKVPGTAEDTGCVTTSGSKHCRTELREKNPSSWSPHEATNRLNVSLAVFEAGGSTCVGQIHIDDDVSSKPVCELYYHDNGDLIMGVEQTTDGGNQKTTTVGNVPLATPFSYEIRYENNELSVQVNEEGFQTLSTYELDGPDSYFKVGNYLQGDSASDM</sequence>
<feature type="signal peptide" evidence="1">
    <location>
        <begin position="1"/>
        <end position="23"/>
    </location>
</feature>
<reference evidence="3 4" key="1">
    <citation type="submission" date="2015-09" db="EMBL/GenBank/DDBJ databases">
        <title>Host preference determinants of Valsa canker pathogens revealed by comparative genomics.</title>
        <authorList>
            <person name="Yin Z."/>
            <person name="Huang L."/>
        </authorList>
    </citation>
    <scope>NUCLEOTIDE SEQUENCE [LARGE SCALE GENOMIC DNA]</scope>
    <source>
        <strain evidence="3 4">03-1</strain>
    </source>
</reference>
<evidence type="ECO:0000259" key="2">
    <source>
        <dbReference type="Pfam" id="PF08787"/>
    </source>
</evidence>
<feature type="chain" id="PRO_5019061340" description="Alginate lyase 2 domain-containing protein" evidence="1">
    <location>
        <begin position="24"/>
        <end position="238"/>
    </location>
</feature>
<evidence type="ECO:0000256" key="1">
    <source>
        <dbReference type="SAM" id="SignalP"/>
    </source>
</evidence>
<keyword evidence="1" id="KW-0732">Signal</keyword>
<proteinExistence type="predicted"/>
<organism evidence="3 4">
    <name type="scientific">Cytospora schulzeri</name>
    <dbReference type="NCBI Taxonomy" id="448051"/>
    <lineage>
        <taxon>Eukaryota</taxon>
        <taxon>Fungi</taxon>
        <taxon>Dikarya</taxon>
        <taxon>Ascomycota</taxon>
        <taxon>Pezizomycotina</taxon>
        <taxon>Sordariomycetes</taxon>
        <taxon>Sordariomycetidae</taxon>
        <taxon>Diaporthales</taxon>
        <taxon>Cytosporaceae</taxon>
        <taxon>Cytospora</taxon>
    </lineage>
</organism>
<dbReference type="AlphaFoldDB" id="A0A423VX99"/>
<comment type="caution">
    <text evidence="3">The sequence shown here is derived from an EMBL/GenBank/DDBJ whole genome shotgun (WGS) entry which is preliminary data.</text>
</comment>
<dbReference type="InterPro" id="IPR014895">
    <property type="entry name" value="Alginate_lyase_2"/>
</dbReference>
<evidence type="ECO:0000313" key="4">
    <source>
        <dbReference type="Proteomes" id="UP000283895"/>
    </source>
</evidence>